<feature type="non-terminal residue" evidence="1">
    <location>
        <position position="1"/>
    </location>
</feature>
<dbReference type="Proteomes" id="UP000305524">
    <property type="component" value="Unassembled WGS sequence"/>
</dbReference>
<evidence type="ECO:0000313" key="2">
    <source>
        <dbReference type="Proteomes" id="UP000305524"/>
    </source>
</evidence>
<comment type="caution">
    <text evidence="1">The sequence shown here is derived from an EMBL/GenBank/DDBJ whole genome shotgun (WGS) entry which is preliminary data.</text>
</comment>
<dbReference type="EMBL" id="SZOD01000129">
    <property type="protein sequence ID" value="TKI86398.1"/>
    <property type="molecule type" value="Genomic_DNA"/>
</dbReference>
<gene>
    <name evidence="1" type="ORF">FC701_06040</name>
</gene>
<dbReference type="RefSeq" id="WP_414143373.1">
    <property type="nucleotide sequence ID" value="NZ_SZOD01000129.1"/>
</dbReference>
<name>A0A4U3AF45_BACMY</name>
<dbReference type="SUPFAM" id="SSF47413">
    <property type="entry name" value="lambda repressor-like DNA-binding domains"/>
    <property type="match status" value="1"/>
</dbReference>
<reference evidence="1 2" key="1">
    <citation type="journal article" date="2019" name="Environ. Microbiol.">
        <title>An active ?-lactamase is a part of an orchestrated cell wall stress resistance network of Bacillus subtilis and related rhizosphere species.</title>
        <authorList>
            <person name="Bucher T."/>
            <person name="Keren-Paz A."/>
            <person name="Hausser J."/>
            <person name="Olender T."/>
            <person name="Cytryn E."/>
            <person name="Kolodkin-Gal I."/>
        </authorList>
    </citation>
    <scope>NUCLEOTIDE SEQUENCE [LARGE SCALE GENOMIC DNA]</scope>
    <source>
        <strain evidence="1 2">I186</strain>
    </source>
</reference>
<dbReference type="AlphaFoldDB" id="A0A4U3AF45"/>
<organism evidence="1 2">
    <name type="scientific">Bacillus mycoides</name>
    <dbReference type="NCBI Taxonomy" id="1405"/>
    <lineage>
        <taxon>Bacteria</taxon>
        <taxon>Bacillati</taxon>
        <taxon>Bacillota</taxon>
        <taxon>Bacilli</taxon>
        <taxon>Bacillales</taxon>
        <taxon>Bacillaceae</taxon>
        <taxon>Bacillus</taxon>
        <taxon>Bacillus cereus group</taxon>
    </lineage>
</organism>
<sequence>VEPVEQREKKIRDQILKVHNEKHVSIREIADEVSISPSTLSRFCNHKTKRLSKKALEKLTKWCERQEILEKM</sequence>
<proteinExistence type="predicted"/>
<dbReference type="Gene3D" id="1.10.260.40">
    <property type="entry name" value="lambda repressor-like DNA-binding domains"/>
    <property type="match status" value="1"/>
</dbReference>
<accession>A0A4U3AF45</accession>
<dbReference type="GO" id="GO:0003677">
    <property type="term" value="F:DNA binding"/>
    <property type="evidence" value="ECO:0007669"/>
    <property type="project" value="InterPro"/>
</dbReference>
<evidence type="ECO:0000313" key="1">
    <source>
        <dbReference type="EMBL" id="TKI86398.1"/>
    </source>
</evidence>
<protein>
    <submittedName>
        <fullName evidence="1">XRE family transcriptional regulator</fullName>
    </submittedName>
</protein>
<dbReference type="InterPro" id="IPR010982">
    <property type="entry name" value="Lambda_DNA-bd_dom_sf"/>
</dbReference>